<proteinExistence type="predicted"/>
<dbReference type="AlphaFoldDB" id="A0A9W7EAW6"/>
<accession>A0A9W7EAW6</accession>
<keyword evidence="2" id="KW-1185">Reference proteome</keyword>
<name>A0A9W7EAW6_9STRA</name>
<dbReference type="Proteomes" id="UP001165085">
    <property type="component" value="Unassembled WGS sequence"/>
</dbReference>
<protein>
    <recommendedName>
        <fullName evidence="3">F-box domain-containing protein</fullName>
    </recommendedName>
</protein>
<dbReference type="InterPro" id="IPR032675">
    <property type="entry name" value="LRR_dom_sf"/>
</dbReference>
<evidence type="ECO:0000313" key="1">
    <source>
        <dbReference type="EMBL" id="GMH71958.1"/>
    </source>
</evidence>
<organism evidence="1 2">
    <name type="scientific">Triparma strigata</name>
    <dbReference type="NCBI Taxonomy" id="1606541"/>
    <lineage>
        <taxon>Eukaryota</taxon>
        <taxon>Sar</taxon>
        <taxon>Stramenopiles</taxon>
        <taxon>Ochrophyta</taxon>
        <taxon>Bolidophyceae</taxon>
        <taxon>Parmales</taxon>
        <taxon>Triparmaceae</taxon>
        <taxon>Triparma</taxon>
    </lineage>
</organism>
<dbReference type="OrthoDB" id="10660290at2759"/>
<reference evidence="2" key="1">
    <citation type="journal article" date="2023" name="Commun. Biol.">
        <title>Genome analysis of Parmales, the sister group of diatoms, reveals the evolutionary specialization of diatoms from phago-mixotrophs to photoautotrophs.</title>
        <authorList>
            <person name="Ban H."/>
            <person name="Sato S."/>
            <person name="Yoshikawa S."/>
            <person name="Yamada K."/>
            <person name="Nakamura Y."/>
            <person name="Ichinomiya M."/>
            <person name="Sato N."/>
            <person name="Blanc-Mathieu R."/>
            <person name="Endo H."/>
            <person name="Kuwata A."/>
            <person name="Ogata H."/>
        </authorList>
    </citation>
    <scope>NUCLEOTIDE SEQUENCE [LARGE SCALE GENOMIC DNA]</scope>
    <source>
        <strain evidence="2">NIES 3701</strain>
    </source>
</reference>
<dbReference type="EMBL" id="BRXY01000153">
    <property type="protein sequence ID" value="GMH71958.1"/>
    <property type="molecule type" value="Genomic_DNA"/>
</dbReference>
<evidence type="ECO:0000313" key="2">
    <source>
        <dbReference type="Proteomes" id="UP001165085"/>
    </source>
</evidence>
<dbReference type="Gene3D" id="3.80.10.10">
    <property type="entry name" value="Ribonuclease Inhibitor"/>
    <property type="match status" value="1"/>
</dbReference>
<comment type="caution">
    <text evidence="1">The sequence shown here is derived from an EMBL/GenBank/DDBJ whole genome shotgun (WGS) entry which is preliminary data.</text>
</comment>
<evidence type="ECO:0008006" key="3">
    <source>
        <dbReference type="Google" id="ProtNLM"/>
    </source>
</evidence>
<dbReference type="SUPFAM" id="SSF52047">
    <property type="entry name" value="RNI-like"/>
    <property type="match status" value="1"/>
</dbReference>
<sequence>MTKQCTARCMTCNAPIKPAHSKQKYCKACRSIWKSSNAVGGGGTSTTDTTDTADLSPQPPQHYSHLFHLTPNCVFHALNFLTPEEALLFATVNKSWLEASKYPTLHFRQEVTFISSIFNSPPLSRHPKALVKEANKSVIAFLSDCTRLRSLELPFMSFEALELLRASPPTSLRSLSILTSFMLEDSESIATDHRGERAILEMLSALPPTLQDLQLQNFKSTRGTHGPPPIFLPLLRETCQNLKYLNISGSSATLVKKNAEDERWSTLVYFNNLRSVGEFIKRFDLAKIEEINIANTSLSGTREDVEAARSAEDLFRLRVGCRKGHPGDQHPSFASRDFVASPLRVNAFDGHRLSKSVTLKCAICHEVIAKDIRSYMKAPPQQDHISYEILFDFVGPSKSELPRDDLTFGAILLRDLLAEVADLGPGVPEEMLDQQQVTINCRNNCHHARDQFLIAGQNGFIVNTRDYKYSAAVGEGLCYEADD</sequence>
<gene>
    <name evidence="1" type="ORF">TrST_g2536</name>
</gene>